<evidence type="ECO:0008006" key="3">
    <source>
        <dbReference type="Google" id="ProtNLM"/>
    </source>
</evidence>
<dbReference type="Proteomes" id="UP000054387">
    <property type="component" value="Unassembled WGS sequence"/>
</dbReference>
<dbReference type="Pfam" id="PF24336">
    <property type="entry name" value="DUF7504"/>
    <property type="match status" value="1"/>
</dbReference>
<dbReference type="AlphaFoldDB" id="A0A0W1R4C6"/>
<comment type="caution">
    <text evidence="1">The sequence shown here is derived from an EMBL/GenBank/DDBJ whole genome shotgun (WGS) entry which is preliminary data.</text>
</comment>
<dbReference type="InterPro" id="IPR027417">
    <property type="entry name" value="P-loop_NTPase"/>
</dbReference>
<accession>A0A0W1R4C6</accession>
<dbReference type="Gene3D" id="3.40.50.300">
    <property type="entry name" value="P-loop containing nucleotide triphosphate hydrolases"/>
    <property type="match status" value="1"/>
</dbReference>
<evidence type="ECO:0000313" key="1">
    <source>
        <dbReference type="EMBL" id="KTG08086.1"/>
    </source>
</evidence>
<name>A0A0W1R4C6_9EURY</name>
<dbReference type="EMBL" id="LOPU01000034">
    <property type="protein sequence ID" value="KTG08086.1"/>
    <property type="molecule type" value="Genomic_DNA"/>
</dbReference>
<dbReference type="OrthoDB" id="109251at2157"/>
<reference evidence="1 2" key="1">
    <citation type="submission" date="2015-12" db="EMBL/GenBank/DDBJ databases">
        <title>Haloprofundus marisrubri gen. nov., sp. nov., an extremely halophilic archaeon isolated from the Discovery deep brine-seawater interface in the Red Sea.</title>
        <authorList>
            <person name="Zhang G."/>
            <person name="Stingl U."/>
            <person name="Rashid M."/>
        </authorList>
    </citation>
    <scope>NUCLEOTIDE SEQUENCE [LARGE SCALE GENOMIC DNA]</scope>
    <source>
        <strain evidence="1 2">SB9</strain>
    </source>
</reference>
<dbReference type="InterPro" id="IPR055927">
    <property type="entry name" value="DUF7504"/>
</dbReference>
<sequence length="206" mass="22462">MTGEKNTLETVFDEASSILLLAPSLGEGESDTCIELLHPDNSDKNALWVSYTKSPDAQLRRWRTHSDHAPANVGVVSVGDSMRSVGTASPQGGAAQELDAGVKTVTNPNDLTGLGINITEHLSRWQDNGNRTVVCVDSLTAMLQYVELQTAYEFLHVLTGRLYASDAVAHFHMDPGAHDDQTVESIASLCDAVVELRDDERRIRCR</sequence>
<protein>
    <recommendedName>
        <fullName evidence="3">KaiC-like domain-containing protein</fullName>
    </recommendedName>
</protein>
<organism evidence="1 2">
    <name type="scientific">Haloprofundus marisrubri</name>
    <dbReference type="NCBI Taxonomy" id="1514971"/>
    <lineage>
        <taxon>Archaea</taxon>
        <taxon>Methanobacteriati</taxon>
        <taxon>Methanobacteriota</taxon>
        <taxon>Stenosarchaea group</taxon>
        <taxon>Halobacteria</taxon>
        <taxon>Halobacteriales</taxon>
        <taxon>Haloferacaceae</taxon>
        <taxon>Haloprofundus</taxon>
    </lineage>
</organism>
<keyword evidence="2" id="KW-1185">Reference proteome</keyword>
<dbReference type="RefSeq" id="WP_058583168.1">
    <property type="nucleotide sequence ID" value="NZ_LOPU01000034.1"/>
</dbReference>
<gene>
    <name evidence="1" type="ORF">AUR64_00470</name>
</gene>
<dbReference type="STRING" id="1514971.AUR64_00470"/>
<evidence type="ECO:0000313" key="2">
    <source>
        <dbReference type="Proteomes" id="UP000054387"/>
    </source>
</evidence>
<proteinExistence type="predicted"/>